<dbReference type="GeneID" id="25288922"/>
<evidence type="ECO:0000313" key="3">
    <source>
        <dbReference type="EMBL" id="KIX09770.1"/>
    </source>
</evidence>
<feature type="transmembrane region" description="Helical" evidence="2">
    <location>
        <begin position="121"/>
        <end position="147"/>
    </location>
</feature>
<dbReference type="RefSeq" id="XP_013276906.1">
    <property type="nucleotide sequence ID" value="XM_013421452.1"/>
</dbReference>
<feature type="transmembrane region" description="Helical" evidence="2">
    <location>
        <begin position="398"/>
        <end position="417"/>
    </location>
</feature>
<keyword evidence="2" id="KW-1133">Transmembrane helix</keyword>
<feature type="region of interest" description="Disordered" evidence="1">
    <location>
        <begin position="489"/>
        <end position="528"/>
    </location>
</feature>
<dbReference type="STRING" id="1442369.A0A0D2JJX2"/>
<dbReference type="OrthoDB" id="2688021at2759"/>
<feature type="transmembrane region" description="Helical" evidence="2">
    <location>
        <begin position="167"/>
        <end position="193"/>
    </location>
</feature>
<dbReference type="AlphaFoldDB" id="A0A0D2JJX2"/>
<feature type="transmembrane region" description="Helical" evidence="2">
    <location>
        <begin position="34"/>
        <end position="54"/>
    </location>
</feature>
<reference evidence="3 4" key="1">
    <citation type="submission" date="2015-01" db="EMBL/GenBank/DDBJ databases">
        <title>The Genome Sequence of Rhinocladiella mackenzie CBS 650.93.</title>
        <authorList>
            <consortium name="The Broad Institute Genomics Platform"/>
            <person name="Cuomo C."/>
            <person name="de Hoog S."/>
            <person name="Gorbushina A."/>
            <person name="Stielow B."/>
            <person name="Teixiera M."/>
            <person name="Abouelleil A."/>
            <person name="Chapman S.B."/>
            <person name="Priest M."/>
            <person name="Young S.K."/>
            <person name="Wortman J."/>
            <person name="Nusbaum C."/>
            <person name="Birren B."/>
        </authorList>
    </citation>
    <scope>NUCLEOTIDE SEQUENCE [LARGE SCALE GENOMIC DNA]</scope>
    <source>
        <strain evidence="3 4">CBS 650.93</strain>
    </source>
</reference>
<dbReference type="EMBL" id="KN847475">
    <property type="protein sequence ID" value="KIX09770.1"/>
    <property type="molecule type" value="Genomic_DNA"/>
</dbReference>
<evidence type="ECO:0000256" key="1">
    <source>
        <dbReference type="SAM" id="MobiDB-lite"/>
    </source>
</evidence>
<evidence type="ECO:0000313" key="4">
    <source>
        <dbReference type="Proteomes" id="UP000053617"/>
    </source>
</evidence>
<keyword evidence="2" id="KW-0472">Membrane</keyword>
<keyword evidence="2" id="KW-0812">Transmembrane</keyword>
<sequence>MRSSVVYESLEKQERQTDVSNHVYNGASGTKKTCIAGLAFSILVGIGFVVLGILAQGRSVTFHLNSVTLELVPLAINVVVLVVTESQGYIHATSLRWALFYEGKLEFNTNLRLLTFSKHNFANGIIANAIFFISIAVCYGASAMILVRNTYEFYLNGGGDWDEISHLVSISKVTPIALGIAILIQCALSIWCLHASRIPTWSSDPLTTLQAASNSRGLIYQKGRCMMSVHDRSLLPTAMRPQARQRSPYAASPRIIHVLLVVTIVFFALVIWTGIIIHVGQHNMPDASWNFFPTAAVDTMTNNVEFQAATTQTVFLKFFASFNPGYAPIYVPEINMLAILIFCVAIQSFLTIGLHCAELQVILLRDENVWRTLMGPTGTEAPSLYNSVTKPLRTIPSVALLVFKPVVHWMFGSALGVDYAKGVLMRVPHVTYLMALWLVFLAFVGVISFTRPKGPLPATYGHLQTMLDVADELSDVMYWGDKGEATGLLDQSQEEGGRLGEGNKQTEVRHSGTSTQPLPAVQMDASYS</sequence>
<keyword evidence="4" id="KW-1185">Reference proteome</keyword>
<dbReference type="HOGENOM" id="CLU_021043_2_0_1"/>
<name>A0A0D2JJX2_9EURO</name>
<proteinExistence type="predicted"/>
<protein>
    <submittedName>
        <fullName evidence="3">Rhinocladiella mackenziei CBS 650.93 unplaced genomic scaffold supercont1.1, whole genome shotgun sequence</fullName>
    </submittedName>
</protein>
<dbReference type="VEuPathDB" id="FungiDB:Z518_00851"/>
<accession>A0A0D2JJX2</accession>
<feature type="transmembrane region" description="Helical" evidence="2">
    <location>
        <begin position="334"/>
        <end position="357"/>
    </location>
</feature>
<organism evidence="3 4">
    <name type="scientific">Rhinocladiella mackenziei CBS 650.93</name>
    <dbReference type="NCBI Taxonomy" id="1442369"/>
    <lineage>
        <taxon>Eukaryota</taxon>
        <taxon>Fungi</taxon>
        <taxon>Dikarya</taxon>
        <taxon>Ascomycota</taxon>
        <taxon>Pezizomycotina</taxon>
        <taxon>Eurotiomycetes</taxon>
        <taxon>Chaetothyriomycetidae</taxon>
        <taxon>Chaetothyriales</taxon>
        <taxon>Herpotrichiellaceae</taxon>
        <taxon>Rhinocladiella</taxon>
    </lineage>
</organism>
<evidence type="ECO:0000256" key="2">
    <source>
        <dbReference type="SAM" id="Phobius"/>
    </source>
</evidence>
<dbReference type="Proteomes" id="UP000053617">
    <property type="component" value="Unassembled WGS sequence"/>
</dbReference>
<feature type="transmembrane region" description="Helical" evidence="2">
    <location>
        <begin position="255"/>
        <end position="279"/>
    </location>
</feature>
<feature type="transmembrane region" description="Helical" evidence="2">
    <location>
        <begin position="429"/>
        <end position="449"/>
    </location>
</feature>
<gene>
    <name evidence="3" type="ORF">Z518_00851</name>
</gene>